<dbReference type="OrthoDB" id="2989824at2"/>
<accession>A0A165N3Q6</accession>
<keyword evidence="1" id="KW-0472">Membrane</keyword>
<evidence type="ECO:0000256" key="1">
    <source>
        <dbReference type="SAM" id="Phobius"/>
    </source>
</evidence>
<keyword evidence="1" id="KW-1133">Transmembrane helix</keyword>
<organism evidence="2 3">
    <name type="scientific">Fictibacillus phosphorivorans</name>
    <dbReference type="NCBI Taxonomy" id="1221500"/>
    <lineage>
        <taxon>Bacteria</taxon>
        <taxon>Bacillati</taxon>
        <taxon>Bacillota</taxon>
        <taxon>Bacilli</taxon>
        <taxon>Bacillales</taxon>
        <taxon>Fictibacillaceae</taxon>
        <taxon>Fictibacillus</taxon>
    </lineage>
</organism>
<keyword evidence="1" id="KW-0812">Transmembrane</keyword>
<sequence length="159" mass="17974">MKQRNTFSGIILLGIGLFYFTMRMEIELLQPYMTWPTLLVIIGIALILQAVSGKDSSNLFSGVFLTGLGLHFHAAAKIAAWPEPLQMIILLAGLSFLIQYRKTKDGLIPGLLLTFLALWLLFFKSNTPSVENIFVKAEDFWPIILMVLGAYLMFFKKKK</sequence>
<reference evidence="3" key="1">
    <citation type="submission" date="2016-01" db="EMBL/GenBank/DDBJ databases">
        <title>Draft genome of Chromobacterium sp. F49.</title>
        <authorList>
            <person name="Hong K.W."/>
        </authorList>
    </citation>
    <scope>NUCLEOTIDE SEQUENCE [LARGE SCALE GENOMIC DNA]</scope>
    <source>
        <strain evidence="3">P7IIIA</strain>
    </source>
</reference>
<feature type="transmembrane region" description="Helical" evidence="1">
    <location>
        <begin position="107"/>
        <end position="125"/>
    </location>
</feature>
<evidence type="ECO:0000313" key="3">
    <source>
        <dbReference type="Proteomes" id="UP000076567"/>
    </source>
</evidence>
<feature type="transmembrane region" description="Helical" evidence="1">
    <location>
        <begin position="58"/>
        <end position="78"/>
    </location>
</feature>
<feature type="transmembrane region" description="Helical" evidence="1">
    <location>
        <begin position="84"/>
        <end position="100"/>
    </location>
</feature>
<protein>
    <recommendedName>
        <fullName evidence="4">DUF5668 domain-containing protein</fullName>
    </recommendedName>
</protein>
<name>A0A165N3Q6_9BACL</name>
<evidence type="ECO:0008006" key="4">
    <source>
        <dbReference type="Google" id="ProtNLM"/>
    </source>
</evidence>
<comment type="caution">
    <text evidence="2">The sequence shown here is derived from an EMBL/GenBank/DDBJ whole genome shotgun (WGS) entry which is preliminary data.</text>
</comment>
<proteinExistence type="predicted"/>
<feature type="transmembrane region" description="Helical" evidence="1">
    <location>
        <begin position="7"/>
        <end position="26"/>
    </location>
</feature>
<gene>
    <name evidence="2" type="ORF">AWM68_10030</name>
</gene>
<dbReference type="EMBL" id="LRFC01000037">
    <property type="protein sequence ID" value="KZE64478.1"/>
    <property type="molecule type" value="Genomic_DNA"/>
</dbReference>
<feature type="transmembrane region" description="Helical" evidence="1">
    <location>
        <begin position="32"/>
        <end position="51"/>
    </location>
</feature>
<keyword evidence="3" id="KW-1185">Reference proteome</keyword>
<dbReference type="Proteomes" id="UP000076567">
    <property type="component" value="Unassembled WGS sequence"/>
</dbReference>
<feature type="transmembrane region" description="Helical" evidence="1">
    <location>
        <begin position="140"/>
        <end position="155"/>
    </location>
</feature>
<evidence type="ECO:0000313" key="2">
    <source>
        <dbReference type="EMBL" id="KZE64478.1"/>
    </source>
</evidence>
<dbReference type="RefSeq" id="WP_066243465.1">
    <property type="nucleotide sequence ID" value="NZ_LRFC01000037.1"/>
</dbReference>
<dbReference type="AlphaFoldDB" id="A0A165N3Q6"/>